<keyword evidence="3" id="KW-1185">Reference proteome</keyword>
<dbReference type="Pfam" id="PF13391">
    <property type="entry name" value="HNH_2"/>
    <property type="match status" value="1"/>
</dbReference>
<evidence type="ECO:0000313" key="3">
    <source>
        <dbReference type="Proteomes" id="UP001596024"/>
    </source>
</evidence>
<proteinExistence type="predicted"/>
<dbReference type="RefSeq" id="WP_371392988.1">
    <property type="nucleotide sequence ID" value="NZ_CP163421.1"/>
</dbReference>
<keyword evidence="2" id="KW-0255">Endonuclease</keyword>
<accession>A0ABV9NDF6</accession>
<organism evidence="2 3">
    <name type="scientific">Glycocaulis abyssi</name>
    <dbReference type="NCBI Taxonomy" id="1433403"/>
    <lineage>
        <taxon>Bacteria</taxon>
        <taxon>Pseudomonadati</taxon>
        <taxon>Pseudomonadota</taxon>
        <taxon>Alphaproteobacteria</taxon>
        <taxon>Maricaulales</taxon>
        <taxon>Maricaulaceae</taxon>
        <taxon>Glycocaulis</taxon>
    </lineage>
</organism>
<dbReference type="SUPFAM" id="SSF101936">
    <property type="entry name" value="DNA-binding pseudobarrel domain"/>
    <property type="match status" value="1"/>
</dbReference>
<reference evidence="3" key="1">
    <citation type="journal article" date="2019" name="Int. J. Syst. Evol. Microbiol.">
        <title>The Global Catalogue of Microorganisms (GCM) 10K type strain sequencing project: providing services to taxonomists for standard genome sequencing and annotation.</title>
        <authorList>
            <consortium name="The Broad Institute Genomics Platform"/>
            <consortium name="The Broad Institute Genome Sequencing Center for Infectious Disease"/>
            <person name="Wu L."/>
            <person name="Ma J."/>
        </authorList>
    </citation>
    <scope>NUCLEOTIDE SEQUENCE [LARGE SCALE GENOMIC DNA]</scope>
    <source>
        <strain evidence="3">CCUG 62981</strain>
    </source>
</reference>
<keyword evidence="2" id="KW-0378">Hydrolase</keyword>
<comment type="caution">
    <text evidence="2">The sequence shown here is derived from an EMBL/GenBank/DDBJ whole genome shotgun (WGS) entry which is preliminary data.</text>
</comment>
<evidence type="ECO:0000259" key="1">
    <source>
        <dbReference type="Pfam" id="PF13391"/>
    </source>
</evidence>
<dbReference type="InterPro" id="IPR015300">
    <property type="entry name" value="DNA-bd_pseudobarrel_sf"/>
</dbReference>
<keyword evidence="2" id="KW-0540">Nuclease</keyword>
<dbReference type="Proteomes" id="UP001596024">
    <property type="component" value="Unassembled WGS sequence"/>
</dbReference>
<dbReference type="Gene3D" id="2.40.330.10">
    <property type="entry name" value="DNA-binding pseudobarrel domain"/>
    <property type="match status" value="1"/>
</dbReference>
<protein>
    <submittedName>
        <fullName evidence="2">HNH endonuclease</fullName>
    </submittedName>
</protein>
<sequence length="309" mass="34335">MADFDAPVFKILANNDTGAASGHQGGLVVPKALEQYFPRLTGETSAETPTLDANVTLELWVGPQRLAIVQSRYQFQTWGGERSPERRLTGGFSDWRNQAKGGDVAIFKRSLDDEYYYQLTLIRSEELTDELAHAIAGRKFGVLHPEQAPTANEEIDEAENQLLTSERPQPLFVEREQRDTSARRPVRSYAFRGAVIKAYGGLCSVTGEAIFSPSGASSCDAAHIIPVEAGGADVLGNGICLRKDLHWAFDNGLWTVSKERKVLVSSKLDQERNKLLTKLANSSLLLPKSKTWHPVDEALNWHNENRFLR</sequence>
<dbReference type="InterPro" id="IPR003615">
    <property type="entry name" value="HNH_nuc"/>
</dbReference>
<name>A0ABV9NDF6_9PROT</name>
<dbReference type="GO" id="GO:0004519">
    <property type="term" value="F:endonuclease activity"/>
    <property type="evidence" value="ECO:0007669"/>
    <property type="project" value="UniProtKB-KW"/>
</dbReference>
<gene>
    <name evidence="2" type="ORF">ACFPB0_11800</name>
</gene>
<feature type="domain" description="HNH nuclease" evidence="1">
    <location>
        <begin position="203"/>
        <end position="256"/>
    </location>
</feature>
<evidence type="ECO:0000313" key="2">
    <source>
        <dbReference type="EMBL" id="MFC4725976.1"/>
    </source>
</evidence>
<dbReference type="EMBL" id="JBHSGQ010000006">
    <property type="protein sequence ID" value="MFC4725976.1"/>
    <property type="molecule type" value="Genomic_DNA"/>
</dbReference>